<evidence type="ECO:0000313" key="3">
    <source>
        <dbReference type="Proteomes" id="UP000709336"/>
    </source>
</evidence>
<dbReference type="RefSeq" id="WP_169211228.1">
    <property type="nucleotide sequence ID" value="NZ_JAATNW010000006.1"/>
</dbReference>
<feature type="transmembrane region" description="Helical" evidence="1">
    <location>
        <begin position="86"/>
        <end position="108"/>
    </location>
</feature>
<dbReference type="EMBL" id="JAATNW010000006">
    <property type="protein sequence ID" value="NMH60663.1"/>
    <property type="molecule type" value="Genomic_DNA"/>
</dbReference>
<protein>
    <recommendedName>
        <fullName evidence="4">DNA gyrase subunit B</fullName>
    </recommendedName>
</protein>
<reference evidence="2 3" key="1">
    <citation type="submission" date="2020-03" db="EMBL/GenBank/DDBJ databases">
        <title>Alteromonas ponticola sp. nov., isolated from seawater.</title>
        <authorList>
            <person name="Yoon J.-H."/>
            <person name="Kim Y.-O."/>
        </authorList>
    </citation>
    <scope>NUCLEOTIDE SEQUENCE [LARGE SCALE GENOMIC DNA]</scope>
    <source>
        <strain evidence="2 3">MYP5</strain>
    </source>
</reference>
<keyword evidence="1" id="KW-1133">Transmembrane helix</keyword>
<dbReference type="Proteomes" id="UP000709336">
    <property type="component" value="Unassembled WGS sequence"/>
</dbReference>
<feature type="transmembrane region" description="Helical" evidence="1">
    <location>
        <begin position="12"/>
        <end position="32"/>
    </location>
</feature>
<keyword evidence="3" id="KW-1185">Reference proteome</keyword>
<sequence length="196" mass="21996">MPRHPQFQRSAWLTLLLALLMLAYPLLVYLHIDDINPRWVGVALFIVVGLRALVVGKLKQVSEWSLLLLISVYCALIMVFDSELLVRFYPVLMSVGMGVLFMASLFDAETLIEKFAKAGGQTPPPQAHGYLRVLTVCWGGLLLINGLIAAYTAWFASLSTWALYNGLISYLVLAGFAALEWGYRGFYKKRHNIIDD</sequence>
<keyword evidence="1" id="KW-0472">Membrane</keyword>
<comment type="caution">
    <text evidence="2">The sequence shown here is derived from an EMBL/GenBank/DDBJ whole genome shotgun (WGS) entry which is preliminary data.</text>
</comment>
<evidence type="ECO:0008006" key="4">
    <source>
        <dbReference type="Google" id="ProtNLM"/>
    </source>
</evidence>
<evidence type="ECO:0000313" key="2">
    <source>
        <dbReference type="EMBL" id="NMH60663.1"/>
    </source>
</evidence>
<evidence type="ECO:0000256" key="1">
    <source>
        <dbReference type="SAM" id="Phobius"/>
    </source>
</evidence>
<organism evidence="2 3">
    <name type="scientific">Alteromonas ponticola</name>
    <dbReference type="NCBI Taxonomy" id="2720613"/>
    <lineage>
        <taxon>Bacteria</taxon>
        <taxon>Pseudomonadati</taxon>
        <taxon>Pseudomonadota</taxon>
        <taxon>Gammaproteobacteria</taxon>
        <taxon>Alteromonadales</taxon>
        <taxon>Alteromonadaceae</taxon>
        <taxon>Alteromonas/Salinimonas group</taxon>
        <taxon>Alteromonas</taxon>
    </lineage>
</organism>
<feature type="transmembrane region" description="Helical" evidence="1">
    <location>
        <begin position="38"/>
        <end position="54"/>
    </location>
</feature>
<feature type="transmembrane region" description="Helical" evidence="1">
    <location>
        <begin position="61"/>
        <end position="80"/>
    </location>
</feature>
<keyword evidence="1" id="KW-0812">Transmembrane</keyword>
<feature type="transmembrane region" description="Helical" evidence="1">
    <location>
        <begin position="129"/>
        <end position="155"/>
    </location>
</feature>
<accession>A0ABX1R2F8</accession>
<gene>
    <name evidence="2" type="ORF">HCJ96_11565</name>
</gene>
<proteinExistence type="predicted"/>
<feature type="transmembrane region" description="Helical" evidence="1">
    <location>
        <begin position="161"/>
        <end position="183"/>
    </location>
</feature>
<name>A0ABX1R2F8_9ALTE</name>